<evidence type="ECO:0000313" key="2">
    <source>
        <dbReference type="Proteomes" id="UP000195652"/>
    </source>
</evidence>
<reference evidence="1 2" key="3">
    <citation type="journal article" date="2020" name="Int. J. Syst. Evol. Microbiol.">
        <title>Corynebacterium silvaticum sp. nov., a unique group of NTTB corynebacteria in wild boar and roe deer.</title>
        <authorList>
            <person name="Dangel A."/>
            <person name="Berger A."/>
            <person name="Rau J."/>
            <person name="Eisenberg T."/>
            <person name="Kampfer P."/>
            <person name="Margos G."/>
            <person name="Contzen M."/>
            <person name="Busse H.J."/>
            <person name="Konrad R."/>
            <person name="Peters M."/>
            <person name="Sting R."/>
            <person name="Sing A."/>
        </authorList>
    </citation>
    <scope>NUCLEOTIDE SEQUENCE [LARGE SCALE GENOMIC DNA]</scope>
    <source>
        <strain evidence="1 2">PO100/5</strain>
    </source>
</reference>
<proteinExistence type="predicted"/>
<gene>
    <name evidence="1" type="ORF">CBE74_12095</name>
</gene>
<name>A0ACD4PYC9_9CORY</name>
<protein>
    <submittedName>
        <fullName evidence="1">Uncharacterized protein</fullName>
    </submittedName>
</protein>
<reference evidence="1 2" key="4">
    <citation type="journal article" date="2020" name="PLoS ONE">
        <title>Taxonomic classification of strain PO100/5 shows a broader geographic distribution and genetic markers of the recently described Corynebacterium silvaticum.</title>
        <authorList>
            <person name="Viana M.V.C."/>
            <person name="Profeta R."/>
            <person name="da Silva A.L."/>
            <person name="Hurtado R."/>
            <person name="Cerqueira J.C."/>
            <person name="Ribeiro B.F.S."/>
            <person name="Almeida M.O."/>
            <person name="Morais-Rodrigues F."/>
            <person name="Soares S.C."/>
            <person name="Oliveira M."/>
            <person name="Tavares L."/>
            <person name="Figueiredo H."/>
            <person name="Wattam A.R."/>
            <person name="Barh D."/>
            <person name="Ghosh P."/>
            <person name="Silva A."/>
            <person name="Azevedo V."/>
        </authorList>
    </citation>
    <scope>NUCLEOTIDE SEQUENCE [LARGE SCALE GENOMIC DNA]</scope>
    <source>
        <strain evidence="1 2">PO100/5</strain>
    </source>
</reference>
<reference evidence="1 2" key="2">
    <citation type="journal article" date="2020" name="Antonie Van Leeuwenhoek">
        <title>Phylogenomic characterisation of a novel corynebacterial species pathogenic to animals.</title>
        <authorList>
            <person name="Moller J."/>
            <person name="Musella L."/>
            <person name="Melnikov V."/>
            <person name="Geissdorfer W."/>
            <person name="Burkovski A."/>
            <person name="Sangal V."/>
        </authorList>
    </citation>
    <scope>NUCLEOTIDE SEQUENCE [LARGE SCALE GENOMIC DNA]</scope>
    <source>
        <strain evidence="1 2">PO100/5</strain>
    </source>
</reference>
<reference evidence="1 2" key="1">
    <citation type="journal article" date="2014" name="BMC Vet. Res.">
        <title>First report of Corynebacterium pseudotuberculosis from caseous lymphadenitis lesions in Black Alentejano pig (Sus scrofa domesticus).</title>
        <authorList>
            <person name="Oliveira M."/>
            <person name="Barroco C."/>
            <person name="Mottola C."/>
            <person name="Santos R."/>
            <person name="Lemsaddek A."/>
            <person name="Tavares L."/>
            <person name="Semedo-Lemsaddek T."/>
        </authorList>
    </citation>
    <scope>NUCLEOTIDE SEQUENCE [LARGE SCALE GENOMIC DNA]</scope>
    <source>
        <strain evidence="1 2">PO100/5</strain>
    </source>
</reference>
<accession>A0ACD4PYC9</accession>
<dbReference type="Proteomes" id="UP000195652">
    <property type="component" value="Chromosome"/>
</dbReference>
<evidence type="ECO:0000313" key="1">
    <source>
        <dbReference type="EMBL" id="WCV10689.1"/>
    </source>
</evidence>
<sequence>MATVRDLWTKRNPNTESRTKRIHSERWGVGKRWQAVWIENGREATKSFATRDEAELWAARAEVGKQTAPGSPKTKQTSHSPTYGILGSPLKETSPTKPNATTSATGMSTSDHNGDKPPVHTFNARSSTPGYPRSRQ</sequence>
<keyword evidence="2" id="KW-1185">Reference proteome</keyword>
<dbReference type="EMBL" id="CP021417">
    <property type="protein sequence ID" value="WCV10689.1"/>
    <property type="molecule type" value="Genomic_DNA"/>
</dbReference>
<organism evidence="1 2">
    <name type="scientific">Corynebacterium silvaticum</name>
    <dbReference type="NCBI Taxonomy" id="2320431"/>
    <lineage>
        <taxon>Bacteria</taxon>
        <taxon>Bacillati</taxon>
        <taxon>Actinomycetota</taxon>
        <taxon>Actinomycetes</taxon>
        <taxon>Mycobacteriales</taxon>
        <taxon>Corynebacteriaceae</taxon>
        <taxon>Corynebacterium</taxon>
    </lineage>
</organism>